<gene>
    <name evidence="2" type="ORF">HMPREF7215_2550</name>
</gene>
<sequence>MELKSEADTADKSLKKFNDDQKVRPSLAGRSLRNDEIVGIKLE</sequence>
<proteinExistence type="predicted"/>
<feature type="compositionally biased region" description="Basic and acidic residues" evidence="1">
    <location>
        <begin position="1"/>
        <end position="23"/>
    </location>
</feature>
<evidence type="ECO:0000313" key="2">
    <source>
        <dbReference type="EMBL" id="EFB89736.1"/>
    </source>
</evidence>
<dbReference type="Proteomes" id="UP000006462">
    <property type="component" value="Unassembled WGS sequence"/>
</dbReference>
<protein>
    <submittedName>
        <fullName evidence="2">Uncharacterized protein</fullName>
    </submittedName>
</protein>
<keyword evidence="3" id="KW-1185">Reference proteome</keyword>
<dbReference type="EMBL" id="ADFP01000121">
    <property type="protein sequence ID" value="EFB89736.1"/>
    <property type="molecule type" value="Genomic_DNA"/>
</dbReference>
<accession>A0ABM9ZS40</accession>
<reference evidence="2 3" key="1">
    <citation type="submission" date="2009-12" db="EMBL/GenBank/DDBJ databases">
        <authorList>
            <person name="Shrivastava S."/>
            <person name="Madupu R."/>
            <person name="Durkin A.S."/>
            <person name="Torralba M."/>
            <person name="Methe B."/>
            <person name="Sutton G.G."/>
            <person name="Strausberg R.L."/>
            <person name="Nelson K.E."/>
        </authorList>
    </citation>
    <scope>NUCLEOTIDE SEQUENCE [LARGE SCALE GENOMIC DNA]</scope>
    <source>
        <strain evidence="2 3">W5455</strain>
    </source>
</reference>
<comment type="caution">
    <text evidence="2">The sequence shown here is derived from an EMBL/GenBank/DDBJ whole genome shotgun (WGS) entry which is preliminary data.</text>
</comment>
<evidence type="ECO:0000313" key="3">
    <source>
        <dbReference type="Proteomes" id="UP000006462"/>
    </source>
</evidence>
<name>A0ABM9ZS40_9BACT</name>
<feature type="region of interest" description="Disordered" evidence="1">
    <location>
        <begin position="1"/>
        <end position="28"/>
    </location>
</feature>
<organism evidence="2 3">
    <name type="scientific">Pyramidobacter piscolens W5455</name>
    <dbReference type="NCBI Taxonomy" id="352165"/>
    <lineage>
        <taxon>Bacteria</taxon>
        <taxon>Thermotogati</taxon>
        <taxon>Synergistota</taxon>
        <taxon>Synergistia</taxon>
        <taxon>Synergistales</taxon>
        <taxon>Dethiosulfovibrionaceae</taxon>
        <taxon>Pyramidobacter</taxon>
    </lineage>
</organism>
<evidence type="ECO:0000256" key="1">
    <source>
        <dbReference type="SAM" id="MobiDB-lite"/>
    </source>
</evidence>